<keyword evidence="2" id="KW-0489">Methyltransferase</keyword>
<sequence length="381" mass="42502">MPRLRPSLFWQARHKISPQSAPLLNVCRDLPSTAAEFRWIRQHIASFPSPIPPVLRLHRLCALRARGVPLQYVLGTQPFGDLEILCRPGVLIPRPETEAYTLLLGQILSAAAAAAAARDFSQKTQILNVLDICTGTGCIPLQLHASLHNSNNASSNSSKKVTTKITSHIHGVDISSKAIALARRNLAHNFPTFKQNQEDQKTTGENKSTITFHKHDIFSPSFLSDPTIFPEDKTEKAKKYDLLISNPPYISPRAFATQTARSVRNYEPRLALVPSPSLAASSYPSAARQEDVFYARLVDIVSIKKPRRVLFEVAGWEQALRVVGMVLDDMRLRGENYTLEIWRDWPDGSKDEVVEVDGVNVRVRGEGDGRAVYLYQTEEGC</sequence>
<accession>A0AAJ0FF39</accession>
<dbReference type="CDD" id="cd02440">
    <property type="entry name" value="AdoMet_MTases"/>
    <property type="match status" value="1"/>
</dbReference>
<reference evidence="2" key="1">
    <citation type="submission" date="2023-06" db="EMBL/GenBank/DDBJ databases">
        <title>Genome-scale phylogeny and comparative genomics of the fungal order Sordariales.</title>
        <authorList>
            <consortium name="Lawrence Berkeley National Laboratory"/>
            <person name="Hensen N."/>
            <person name="Bonometti L."/>
            <person name="Westerberg I."/>
            <person name="Brannstrom I.O."/>
            <person name="Guillou S."/>
            <person name="Cros-Aarteil S."/>
            <person name="Calhoun S."/>
            <person name="Haridas S."/>
            <person name="Kuo A."/>
            <person name="Mondo S."/>
            <person name="Pangilinan J."/>
            <person name="Riley R."/>
            <person name="Labutti K."/>
            <person name="Andreopoulos B."/>
            <person name="Lipzen A."/>
            <person name="Chen C."/>
            <person name="Yanf M."/>
            <person name="Daum C."/>
            <person name="Ng V."/>
            <person name="Clum A."/>
            <person name="Steindorff A."/>
            <person name="Ohm R."/>
            <person name="Martin F."/>
            <person name="Silar P."/>
            <person name="Natvig D."/>
            <person name="Lalanne C."/>
            <person name="Gautier V."/>
            <person name="Ament-Velasquez S.L."/>
            <person name="Kruys A."/>
            <person name="Hutchinson M.I."/>
            <person name="Powell A.J."/>
            <person name="Barry K."/>
            <person name="Miller A.N."/>
            <person name="Grigoriev I.V."/>
            <person name="Debuchy R."/>
            <person name="Gladieux P."/>
            <person name="Thoren M.H."/>
            <person name="Johannesson H."/>
        </authorList>
    </citation>
    <scope>NUCLEOTIDE SEQUENCE</scope>
    <source>
        <strain evidence="2">PSN4</strain>
    </source>
</reference>
<dbReference type="InterPro" id="IPR002052">
    <property type="entry name" value="DNA_methylase_N6_adenine_CS"/>
</dbReference>
<dbReference type="GO" id="GO:0006304">
    <property type="term" value="P:DNA modification"/>
    <property type="evidence" value="ECO:0007669"/>
    <property type="project" value="InterPro"/>
</dbReference>
<keyword evidence="2" id="KW-0808">Transferase</keyword>
<dbReference type="InterPro" id="IPR029063">
    <property type="entry name" value="SAM-dependent_MTases_sf"/>
</dbReference>
<feature type="domain" description="Type II methyltransferase M.TaqI-like" evidence="1">
    <location>
        <begin position="168"/>
        <end position="257"/>
    </location>
</feature>
<dbReference type="PANTHER" id="PTHR18895">
    <property type="entry name" value="HEMK METHYLTRANSFERASE"/>
    <property type="match status" value="1"/>
</dbReference>
<dbReference type="GO" id="GO:0005739">
    <property type="term" value="C:mitochondrion"/>
    <property type="evidence" value="ECO:0007669"/>
    <property type="project" value="TreeGrafter"/>
</dbReference>
<dbReference type="Gene3D" id="3.40.50.150">
    <property type="entry name" value="Vaccinia Virus protein VP39"/>
    <property type="match status" value="1"/>
</dbReference>
<dbReference type="EMBL" id="MU839827">
    <property type="protein sequence ID" value="KAK1760963.1"/>
    <property type="molecule type" value="Genomic_DNA"/>
</dbReference>
<evidence type="ECO:0000313" key="2">
    <source>
        <dbReference type="EMBL" id="KAK1760963.1"/>
    </source>
</evidence>
<organism evidence="2 3">
    <name type="scientific">Echria macrotheca</name>
    <dbReference type="NCBI Taxonomy" id="438768"/>
    <lineage>
        <taxon>Eukaryota</taxon>
        <taxon>Fungi</taxon>
        <taxon>Dikarya</taxon>
        <taxon>Ascomycota</taxon>
        <taxon>Pezizomycotina</taxon>
        <taxon>Sordariomycetes</taxon>
        <taxon>Sordariomycetidae</taxon>
        <taxon>Sordariales</taxon>
        <taxon>Schizotheciaceae</taxon>
        <taxon>Echria</taxon>
    </lineage>
</organism>
<keyword evidence="3" id="KW-1185">Reference proteome</keyword>
<protein>
    <submittedName>
        <fullName evidence="2">HemK family methyltransferase</fullName>
    </submittedName>
</protein>
<dbReference type="PROSITE" id="PS00092">
    <property type="entry name" value="N6_MTASE"/>
    <property type="match status" value="1"/>
</dbReference>
<dbReference type="GO" id="GO:0032259">
    <property type="term" value="P:methylation"/>
    <property type="evidence" value="ECO:0007669"/>
    <property type="project" value="UniProtKB-KW"/>
</dbReference>
<dbReference type="Proteomes" id="UP001239445">
    <property type="component" value="Unassembled WGS sequence"/>
</dbReference>
<comment type="caution">
    <text evidence="2">The sequence shown here is derived from an EMBL/GenBank/DDBJ whole genome shotgun (WGS) entry which is preliminary data.</text>
</comment>
<dbReference type="GO" id="GO:0008168">
    <property type="term" value="F:methyltransferase activity"/>
    <property type="evidence" value="ECO:0007669"/>
    <property type="project" value="UniProtKB-KW"/>
</dbReference>
<name>A0AAJ0FF39_9PEZI</name>
<proteinExistence type="predicted"/>
<evidence type="ECO:0000313" key="3">
    <source>
        <dbReference type="Proteomes" id="UP001239445"/>
    </source>
</evidence>
<dbReference type="PANTHER" id="PTHR18895:SF74">
    <property type="entry name" value="MTRF1L RELEASE FACTOR GLUTAMINE METHYLTRANSFERASE"/>
    <property type="match status" value="1"/>
</dbReference>
<dbReference type="Pfam" id="PF07669">
    <property type="entry name" value="Eco57I"/>
    <property type="match status" value="1"/>
</dbReference>
<dbReference type="InterPro" id="IPR011639">
    <property type="entry name" value="MethylTrfase_TaqI-like_dom"/>
</dbReference>
<gene>
    <name evidence="2" type="ORF">QBC47DRAFT_396942</name>
</gene>
<dbReference type="GO" id="GO:0003676">
    <property type="term" value="F:nucleic acid binding"/>
    <property type="evidence" value="ECO:0007669"/>
    <property type="project" value="InterPro"/>
</dbReference>
<dbReference type="InterPro" id="IPR050320">
    <property type="entry name" value="N5-glutamine_MTase"/>
</dbReference>
<dbReference type="AlphaFoldDB" id="A0AAJ0FF39"/>
<dbReference type="SUPFAM" id="SSF53335">
    <property type="entry name" value="S-adenosyl-L-methionine-dependent methyltransferases"/>
    <property type="match status" value="1"/>
</dbReference>
<evidence type="ECO:0000259" key="1">
    <source>
        <dbReference type="Pfam" id="PF07669"/>
    </source>
</evidence>